<proteinExistence type="predicted"/>
<name>X0YMP2_9ZZZZ</name>
<organism evidence="1">
    <name type="scientific">marine sediment metagenome</name>
    <dbReference type="NCBI Taxonomy" id="412755"/>
    <lineage>
        <taxon>unclassified sequences</taxon>
        <taxon>metagenomes</taxon>
        <taxon>ecological metagenomes</taxon>
    </lineage>
</organism>
<sequence length="252" mass="25608">RALLATSATRNVFPIFEYSIGGPAWTVFNPTDGTTGFTQSGIIEWDSADLAGWASVVVNGANHFYIRIQRTRNNIGTIPIEDTIRILEPTLYYWNEDGDILAASVTAAGLADSTQTQYTVATYGAGGVLDSVAGVGNATEVLTSNGAGAEPTWQAGGGGGLAWSVEAGAGVAAAVDSGYIANRGGGVTFTIPTTAAVGSIIRFCSILGLSTIAQNAAESIVFGAFTTTVGVGGSLVATNVGDTIEIVCTVAD</sequence>
<evidence type="ECO:0000313" key="1">
    <source>
        <dbReference type="EMBL" id="GAG37956.1"/>
    </source>
</evidence>
<accession>X0YMP2</accession>
<dbReference type="EMBL" id="BARS01041966">
    <property type="protein sequence ID" value="GAG37956.1"/>
    <property type="molecule type" value="Genomic_DNA"/>
</dbReference>
<reference evidence="1" key="1">
    <citation type="journal article" date="2014" name="Front. Microbiol.">
        <title>High frequency of phylogenetically diverse reductive dehalogenase-homologous genes in deep subseafloor sedimentary metagenomes.</title>
        <authorList>
            <person name="Kawai M."/>
            <person name="Futagami T."/>
            <person name="Toyoda A."/>
            <person name="Takaki Y."/>
            <person name="Nishi S."/>
            <person name="Hori S."/>
            <person name="Arai W."/>
            <person name="Tsubouchi T."/>
            <person name="Morono Y."/>
            <person name="Uchiyama I."/>
            <person name="Ito T."/>
            <person name="Fujiyama A."/>
            <person name="Inagaki F."/>
            <person name="Takami H."/>
        </authorList>
    </citation>
    <scope>NUCLEOTIDE SEQUENCE</scope>
    <source>
        <strain evidence="1">Expedition CK06-06</strain>
    </source>
</reference>
<protein>
    <submittedName>
        <fullName evidence="1">Uncharacterized protein</fullName>
    </submittedName>
</protein>
<feature type="non-terminal residue" evidence="1">
    <location>
        <position position="1"/>
    </location>
</feature>
<dbReference type="AlphaFoldDB" id="X0YMP2"/>
<comment type="caution">
    <text evidence="1">The sequence shown here is derived from an EMBL/GenBank/DDBJ whole genome shotgun (WGS) entry which is preliminary data.</text>
</comment>
<gene>
    <name evidence="1" type="ORF">S01H1_63733</name>
</gene>
<feature type="non-terminal residue" evidence="1">
    <location>
        <position position="252"/>
    </location>
</feature>